<dbReference type="InParanoid" id="A0A0D1X9B9"/>
<protein>
    <submittedName>
        <fullName evidence="2">Uncharacterized protein</fullName>
    </submittedName>
</protein>
<reference evidence="2 3" key="1">
    <citation type="submission" date="2015-01" db="EMBL/GenBank/DDBJ databases">
        <title>The Genome Sequence of Ochroconis gallopava CBS43764.</title>
        <authorList>
            <consortium name="The Broad Institute Genomics Platform"/>
            <person name="Cuomo C."/>
            <person name="de Hoog S."/>
            <person name="Gorbushina A."/>
            <person name="Stielow B."/>
            <person name="Teixiera M."/>
            <person name="Abouelleil A."/>
            <person name="Chapman S.B."/>
            <person name="Priest M."/>
            <person name="Young S.K."/>
            <person name="Wortman J."/>
            <person name="Nusbaum C."/>
            <person name="Birren B."/>
        </authorList>
    </citation>
    <scope>NUCLEOTIDE SEQUENCE [LARGE SCALE GENOMIC DNA]</scope>
    <source>
        <strain evidence="2 3">CBS 43764</strain>
    </source>
</reference>
<proteinExistence type="predicted"/>
<name>A0A0D1X9B9_9PEZI</name>
<dbReference type="Proteomes" id="UP000053259">
    <property type="component" value="Unassembled WGS sequence"/>
</dbReference>
<evidence type="ECO:0000313" key="2">
    <source>
        <dbReference type="EMBL" id="KIV98745.1"/>
    </source>
</evidence>
<dbReference type="HOGENOM" id="CLU_2028506_0_0_1"/>
<dbReference type="GeneID" id="27317470"/>
<dbReference type="AlphaFoldDB" id="A0A0D1X9B9"/>
<keyword evidence="3" id="KW-1185">Reference proteome</keyword>
<dbReference type="EMBL" id="KN847601">
    <property type="protein sequence ID" value="KIV98745.1"/>
    <property type="molecule type" value="Genomic_DNA"/>
</dbReference>
<feature type="transmembrane region" description="Helical" evidence="1">
    <location>
        <begin position="103"/>
        <end position="120"/>
    </location>
</feature>
<organism evidence="2 3">
    <name type="scientific">Verruconis gallopava</name>
    <dbReference type="NCBI Taxonomy" id="253628"/>
    <lineage>
        <taxon>Eukaryota</taxon>
        <taxon>Fungi</taxon>
        <taxon>Dikarya</taxon>
        <taxon>Ascomycota</taxon>
        <taxon>Pezizomycotina</taxon>
        <taxon>Dothideomycetes</taxon>
        <taxon>Pleosporomycetidae</taxon>
        <taxon>Venturiales</taxon>
        <taxon>Sympoventuriaceae</taxon>
        <taxon>Verruconis</taxon>
    </lineage>
</organism>
<sequence length="122" mass="13963">MDAISKMKAKYLRNCWVPTEGSQWTKMLIRNLDHEYSMCPPELFKGRTSFRMVYFREDGSSVAGIINGQEKVILSKEQIQSDQVIAVELEEALAKWRRVDSQATIASWMIALLPAVYVYAKG</sequence>
<keyword evidence="1" id="KW-1133">Transmembrane helix</keyword>
<evidence type="ECO:0000313" key="3">
    <source>
        <dbReference type="Proteomes" id="UP000053259"/>
    </source>
</evidence>
<gene>
    <name evidence="2" type="ORF">PV09_09497</name>
</gene>
<dbReference type="VEuPathDB" id="FungiDB:PV09_09497"/>
<accession>A0A0D1X9B9</accession>
<dbReference type="RefSeq" id="XP_016208615.1">
    <property type="nucleotide sequence ID" value="XM_016363562.1"/>
</dbReference>
<evidence type="ECO:0000256" key="1">
    <source>
        <dbReference type="SAM" id="Phobius"/>
    </source>
</evidence>
<keyword evidence="1" id="KW-0472">Membrane</keyword>
<keyword evidence="1" id="KW-0812">Transmembrane</keyword>